<sequence>MPDMVIQLEADQIWRGDYFDSLEFTEKFLDIFDAIETEATEIPGGNGYIFNDSIKLVNNKMVILKRESDPYHDHGGDISFHVLNQVEIDKAKERLADTIKKFGDTIVVLKGEIIDAMNRGDNFEQSTGSKRDHESLGEDVYQQLKALAKKYDELVREGSTIENNRVSGGSRYYIGYRTEYDMDEESEAINKALGGLYYN</sequence>
<gene>
    <name evidence="1" type="ORF">COT97_04225</name>
</gene>
<evidence type="ECO:0000313" key="1">
    <source>
        <dbReference type="EMBL" id="PIR93902.1"/>
    </source>
</evidence>
<comment type="caution">
    <text evidence="1">The sequence shown here is derived from an EMBL/GenBank/DDBJ whole genome shotgun (WGS) entry which is preliminary data.</text>
</comment>
<evidence type="ECO:0000313" key="2">
    <source>
        <dbReference type="Proteomes" id="UP000229901"/>
    </source>
</evidence>
<accession>A0A2H0V498</accession>
<dbReference type="Proteomes" id="UP000229901">
    <property type="component" value="Unassembled WGS sequence"/>
</dbReference>
<protein>
    <submittedName>
        <fullName evidence="1">Uncharacterized protein</fullName>
    </submittedName>
</protein>
<proteinExistence type="predicted"/>
<name>A0A2H0V498_9BACT</name>
<dbReference type="AlphaFoldDB" id="A0A2H0V498"/>
<organism evidence="1 2">
    <name type="scientific">Candidatus Falkowbacteria bacterium CG10_big_fil_rev_8_21_14_0_10_39_11</name>
    <dbReference type="NCBI Taxonomy" id="1974565"/>
    <lineage>
        <taxon>Bacteria</taxon>
        <taxon>Candidatus Falkowiibacteriota</taxon>
    </lineage>
</organism>
<reference evidence="2" key="1">
    <citation type="submission" date="2017-09" db="EMBL/GenBank/DDBJ databases">
        <title>Depth-based differentiation of microbial function through sediment-hosted aquifers and enrichment of novel symbionts in the deep terrestrial subsurface.</title>
        <authorList>
            <person name="Probst A.J."/>
            <person name="Ladd B."/>
            <person name="Jarett J.K."/>
            <person name="Geller-Mcgrath D.E."/>
            <person name="Sieber C.M.K."/>
            <person name="Emerson J.B."/>
            <person name="Anantharaman K."/>
            <person name="Thomas B.C."/>
            <person name="Malmstrom R."/>
            <person name="Stieglmeier M."/>
            <person name="Klingl A."/>
            <person name="Woyke T."/>
            <person name="Ryan C.M."/>
            <person name="Banfield J.F."/>
        </authorList>
    </citation>
    <scope>NUCLEOTIDE SEQUENCE [LARGE SCALE GENOMIC DNA]</scope>
</reference>
<dbReference type="EMBL" id="PFAP01000031">
    <property type="protein sequence ID" value="PIR93902.1"/>
    <property type="molecule type" value="Genomic_DNA"/>
</dbReference>